<name>A0A1J5SW13_9ZZZZ</name>
<keyword evidence="1" id="KW-1133">Transmembrane helix</keyword>
<accession>A0A1J5SW13</accession>
<feature type="transmembrane region" description="Helical" evidence="1">
    <location>
        <begin position="24"/>
        <end position="48"/>
    </location>
</feature>
<protein>
    <submittedName>
        <fullName evidence="2">Uncharacterized protein</fullName>
    </submittedName>
</protein>
<proteinExistence type="predicted"/>
<keyword evidence="1" id="KW-0472">Membrane</keyword>
<evidence type="ECO:0000256" key="1">
    <source>
        <dbReference type="SAM" id="Phobius"/>
    </source>
</evidence>
<dbReference type="AlphaFoldDB" id="A0A1J5SW13"/>
<sequence>MVSNEAISDPGIQFCNPDSACPKLFVTFVAFCSILHFAFATSTAKTWVGPNMLERKITHLPSGENRTLGSR</sequence>
<organism evidence="2">
    <name type="scientific">mine drainage metagenome</name>
    <dbReference type="NCBI Taxonomy" id="410659"/>
    <lineage>
        <taxon>unclassified sequences</taxon>
        <taxon>metagenomes</taxon>
        <taxon>ecological metagenomes</taxon>
    </lineage>
</organism>
<gene>
    <name evidence="2" type="ORF">GALL_97520</name>
</gene>
<dbReference type="EMBL" id="MLJW01000033">
    <property type="protein sequence ID" value="OIR08248.1"/>
    <property type="molecule type" value="Genomic_DNA"/>
</dbReference>
<comment type="caution">
    <text evidence="2">The sequence shown here is derived from an EMBL/GenBank/DDBJ whole genome shotgun (WGS) entry which is preliminary data.</text>
</comment>
<keyword evidence="1" id="KW-0812">Transmembrane</keyword>
<reference evidence="2" key="1">
    <citation type="submission" date="2016-10" db="EMBL/GenBank/DDBJ databases">
        <title>Sequence of Gallionella enrichment culture.</title>
        <authorList>
            <person name="Poehlein A."/>
            <person name="Muehling M."/>
            <person name="Daniel R."/>
        </authorList>
    </citation>
    <scope>NUCLEOTIDE SEQUENCE</scope>
</reference>
<evidence type="ECO:0000313" key="2">
    <source>
        <dbReference type="EMBL" id="OIR08248.1"/>
    </source>
</evidence>